<evidence type="ECO:0000313" key="2">
    <source>
        <dbReference type="Proteomes" id="UP001605036"/>
    </source>
</evidence>
<sequence>MFYITPKVEDKGSSTRLAIHVELHSHPVGRAIPQAYKDEVDSAVREVTENSPRAKAGVVKIQATKKIIERFLGFEGQFPLKKRWSCGPQWLHLQIQIPLKISYVISQEII</sequence>
<protein>
    <submittedName>
        <fullName evidence="1">Uncharacterized protein</fullName>
    </submittedName>
</protein>
<proteinExistence type="predicted"/>
<evidence type="ECO:0000313" key="1">
    <source>
        <dbReference type="EMBL" id="KAL2631274.1"/>
    </source>
</evidence>
<name>A0ABD1YLH4_9MARC</name>
<keyword evidence="2" id="KW-1185">Reference proteome</keyword>
<comment type="caution">
    <text evidence="1">The sequence shown here is derived from an EMBL/GenBank/DDBJ whole genome shotgun (WGS) entry which is preliminary data.</text>
</comment>
<dbReference type="Proteomes" id="UP001605036">
    <property type="component" value="Unassembled WGS sequence"/>
</dbReference>
<reference evidence="1 2" key="1">
    <citation type="submission" date="2024-09" db="EMBL/GenBank/DDBJ databases">
        <title>Chromosome-scale assembly of Riccia fluitans.</title>
        <authorList>
            <person name="Paukszto L."/>
            <person name="Sawicki J."/>
            <person name="Karawczyk K."/>
            <person name="Piernik-Szablinska J."/>
            <person name="Szczecinska M."/>
            <person name="Mazdziarz M."/>
        </authorList>
    </citation>
    <scope>NUCLEOTIDE SEQUENCE [LARGE SCALE GENOMIC DNA]</scope>
    <source>
        <strain evidence="1">Rf_01</strain>
        <tissue evidence="1">Aerial parts of the thallus</tissue>
    </source>
</reference>
<dbReference type="AlphaFoldDB" id="A0ABD1YLH4"/>
<accession>A0ABD1YLH4</accession>
<dbReference type="EMBL" id="JBHFFA010000004">
    <property type="protein sequence ID" value="KAL2631274.1"/>
    <property type="molecule type" value="Genomic_DNA"/>
</dbReference>
<organism evidence="1 2">
    <name type="scientific">Riccia fluitans</name>
    <dbReference type="NCBI Taxonomy" id="41844"/>
    <lineage>
        <taxon>Eukaryota</taxon>
        <taxon>Viridiplantae</taxon>
        <taxon>Streptophyta</taxon>
        <taxon>Embryophyta</taxon>
        <taxon>Marchantiophyta</taxon>
        <taxon>Marchantiopsida</taxon>
        <taxon>Marchantiidae</taxon>
        <taxon>Marchantiales</taxon>
        <taxon>Ricciaceae</taxon>
        <taxon>Riccia</taxon>
    </lineage>
</organism>
<gene>
    <name evidence="1" type="ORF">R1flu_015960</name>
</gene>